<evidence type="ECO:0000313" key="5">
    <source>
        <dbReference type="EMBL" id="TGY88764.1"/>
    </source>
</evidence>
<dbReference type="InterPro" id="IPR011032">
    <property type="entry name" value="GroES-like_sf"/>
</dbReference>
<name>A0A4S2H036_9PROT</name>
<evidence type="ECO:0000313" key="6">
    <source>
        <dbReference type="Proteomes" id="UP000308054"/>
    </source>
</evidence>
<comment type="cofactor">
    <cofactor evidence="1">
        <name>Zn(2+)</name>
        <dbReference type="ChEBI" id="CHEBI:29105"/>
    </cofactor>
</comment>
<evidence type="ECO:0000256" key="3">
    <source>
        <dbReference type="ARBA" id="ARBA00022833"/>
    </source>
</evidence>
<dbReference type="Gene3D" id="3.40.50.720">
    <property type="entry name" value="NAD(P)-binding Rossmann-like Domain"/>
    <property type="match status" value="1"/>
</dbReference>
<gene>
    <name evidence="5" type="ORF">E5163_06390</name>
</gene>
<dbReference type="OrthoDB" id="9809185at2"/>
<dbReference type="RefSeq" id="WP_135995303.1">
    <property type="nucleotide sequence ID" value="NZ_CP071057.1"/>
</dbReference>
<dbReference type="InterPro" id="IPR013154">
    <property type="entry name" value="ADH-like_N"/>
</dbReference>
<evidence type="ECO:0000259" key="4">
    <source>
        <dbReference type="Pfam" id="PF08240"/>
    </source>
</evidence>
<organism evidence="5 6">
    <name type="scientific">Marinicauda algicola</name>
    <dbReference type="NCBI Taxonomy" id="2029849"/>
    <lineage>
        <taxon>Bacteria</taxon>
        <taxon>Pseudomonadati</taxon>
        <taxon>Pseudomonadota</taxon>
        <taxon>Alphaproteobacteria</taxon>
        <taxon>Maricaulales</taxon>
        <taxon>Maricaulaceae</taxon>
        <taxon>Marinicauda</taxon>
    </lineage>
</organism>
<evidence type="ECO:0000256" key="2">
    <source>
        <dbReference type="ARBA" id="ARBA00022723"/>
    </source>
</evidence>
<dbReference type="SUPFAM" id="SSF51735">
    <property type="entry name" value="NAD(P)-binding Rossmann-fold domains"/>
    <property type="match status" value="1"/>
</dbReference>
<dbReference type="SUPFAM" id="SSF50129">
    <property type="entry name" value="GroES-like"/>
    <property type="match status" value="1"/>
</dbReference>
<keyword evidence="2" id="KW-0479">Metal-binding</keyword>
<dbReference type="GO" id="GO:0046872">
    <property type="term" value="F:metal ion binding"/>
    <property type="evidence" value="ECO:0007669"/>
    <property type="project" value="UniProtKB-KW"/>
</dbReference>
<dbReference type="EMBL" id="SRXW01000002">
    <property type="protein sequence ID" value="TGY88764.1"/>
    <property type="molecule type" value="Genomic_DNA"/>
</dbReference>
<dbReference type="Gene3D" id="3.90.180.10">
    <property type="entry name" value="Medium-chain alcohol dehydrogenases, catalytic domain"/>
    <property type="match status" value="1"/>
</dbReference>
<keyword evidence="6" id="KW-1185">Reference proteome</keyword>
<evidence type="ECO:0000256" key="1">
    <source>
        <dbReference type="ARBA" id="ARBA00001947"/>
    </source>
</evidence>
<sequence length="342" mass="36925">MRQLWFLGADALEWRDAPEPRILHPEDAIVRPIAATTCDLDVRMIRGPSPFDRPCALGHEAIAEIVEAGPGARFHIGQIVVVSWHISCGYCHRCGRGKPNTCAHYPRGAAFGSPVSDTFGCLFADLVRVPHANASLVPVPPGADFVHWASLSDNIPFGYEMTVPHLQITPGADVLIMGGCGSVALYAVGFARAAGAGRIDYIDTDRPRLEIAQKLGANSIEQAPPRRAGSYAITVDASMDADALRCAIRSTEPEGQCSSVGCHFGDVEMPMMDMYIRGIHFYTGRGQGRPNIEKAMAYLDAKRLDASLVTSMVAPFDDAPDVLASAPMKAVLIREPIHSSYR</sequence>
<dbReference type="PANTHER" id="PTHR42813">
    <property type="entry name" value="ZINC-TYPE ALCOHOL DEHYDROGENASE-LIKE"/>
    <property type="match status" value="1"/>
</dbReference>
<dbReference type="AlphaFoldDB" id="A0A4S2H036"/>
<feature type="domain" description="Alcohol dehydrogenase-like N-terminal" evidence="4">
    <location>
        <begin position="25"/>
        <end position="140"/>
    </location>
</feature>
<proteinExistence type="predicted"/>
<dbReference type="Proteomes" id="UP000308054">
    <property type="component" value="Unassembled WGS sequence"/>
</dbReference>
<dbReference type="InterPro" id="IPR036291">
    <property type="entry name" value="NAD(P)-bd_dom_sf"/>
</dbReference>
<keyword evidence="3" id="KW-0862">Zinc</keyword>
<protein>
    <submittedName>
        <fullName evidence="5">Alcohol dehydrogenase</fullName>
    </submittedName>
</protein>
<dbReference type="Pfam" id="PF08240">
    <property type="entry name" value="ADH_N"/>
    <property type="match status" value="1"/>
</dbReference>
<accession>A0A4S2H036</accession>
<comment type="caution">
    <text evidence="5">The sequence shown here is derived from an EMBL/GenBank/DDBJ whole genome shotgun (WGS) entry which is preliminary data.</text>
</comment>
<reference evidence="5 6" key="1">
    <citation type="journal article" date="2017" name="Int. J. Syst. Evol. Microbiol.">
        <title>Marinicauda algicola sp. nov., isolated from a marine red alga Rhodosorus marinus.</title>
        <authorList>
            <person name="Jeong S.E."/>
            <person name="Jeon S.H."/>
            <person name="Chun B.H."/>
            <person name="Kim D.W."/>
            <person name="Jeon C.O."/>
        </authorList>
    </citation>
    <scope>NUCLEOTIDE SEQUENCE [LARGE SCALE GENOMIC DNA]</scope>
    <source>
        <strain evidence="5 6">JCM 31718</strain>
    </source>
</reference>
<dbReference type="PANTHER" id="PTHR42813:SF7">
    <property type="entry name" value="ALCOHOL DEHYDROGENASE (ZN-DEPENDENT)-RELATED"/>
    <property type="match status" value="1"/>
</dbReference>